<keyword evidence="2" id="KW-1185">Reference proteome</keyword>
<dbReference type="Pfam" id="PF03698">
    <property type="entry name" value="UPF0180"/>
    <property type="match status" value="1"/>
</dbReference>
<accession>A0A927H9V8</accession>
<dbReference type="Proteomes" id="UP000602076">
    <property type="component" value="Unassembled WGS sequence"/>
</dbReference>
<gene>
    <name evidence="1" type="ORF">IEO70_00705</name>
</gene>
<dbReference type="NCBIfam" id="NF002845">
    <property type="entry name" value="PRK03094.1"/>
    <property type="match status" value="1"/>
</dbReference>
<comment type="caution">
    <text evidence="1">The sequence shown here is derived from an EMBL/GenBank/DDBJ whole genome shotgun (WGS) entry which is preliminary data.</text>
</comment>
<evidence type="ECO:0000313" key="2">
    <source>
        <dbReference type="Proteomes" id="UP000602076"/>
    </source>
</evidence>
<dbReference type="AlphaFoldDB" id="A0A927H9V8"/>
<sequence>MTRIGVEEGLTDIQQALSAQGYDVSQLRHAADAANVNYDFCVVTGLDTNVMGIQDTSTKASIIEANGLTADDIVSVIKSRLNQ</sequence>
<reference evidence="1" key="1">
    <citation type="submission" date="2020-09" db="EMBL/GenBank/DDBJ databases">
        <title>Bacillus faecalis sp. nov., a moderately halophilic bacterium isolated from cow faeces.</title>
        <authorList>
            <person name="Jiang L."/>
            <person name="Lee J."/>
        </authorList>
    </citation>
    <scope>NUCLEOTIDE SEQUENCE</scope>
    <source>
        <strain evidence="1">AGMB 02131</strain>
    </source>
</reference>
<proteinExistence type="predicted"/>
<evidence type="ECO:0000313" key="1">
    <source>
        <dbReference type="EMBL" id="MBD3106897.1"/>
    </source>
</evidence>
<dbReference type="RefSeq" id="WP_190996434.1">
    <property type="nucleotide sequence ID" value="NZ_JACXSI010000001.1"/>
</dbReference>
<organism evidence="1 2">
    <name type="scientific">Peribacillus faecalis</name>
    <dbReference type="NCBI Taxonomy" id="2772559"/>
    <lineage>
        <taxon>Bacteria</taxon>
        <taxon>Bacillati</taxon>
        <taxon>Bacillota</taxon>
        <taxon>Bacilli</taxon>
        <taxon>Bacillales</taxon>
        <taxon>Bacillaceae</taxon>
        <taxon>Peribacillus</taxon>
    </lineage>
</organism>
<name>A0A927H9V8_9BACI</name>
<dbReference type="EMBL" id="JACXSI010000001">
    <property type="protein sequence ID" value="MBD3106897.1"/>
    <property type="molecule type" value="Genomic_DNA"/>
</dbReference>
<protein>
    <submittedName>
        <fullName evidence="1">YkuS family protein</fullName>
    </submittedName>
</protein>
<dbReference type="InterPro" id="IPR005370">
    <property type="entry name" value="UPF0180"/>
</dbReference>